<evidence type="ECO:0000313" key="9">
    <source>
        <dbReference type="Proteomes" id="UP000682843"/>
    </source>
</evidence>
<dbReference type="Pfam" id="PF22022">
    <property type="entry name" value="Phage_int_M"/>
    <property type="match status" value="1"/>
</dbReference>
<keyword evidence="2" id="KW-0229">DNA integration</keyword>
<protein>
    <submittedName>
        <fullName evidence="8">DUF4102 domain-containing protein</fullName>
    </submittedName>
</protein>
<feature type="domain" description="Tyr recombinase" evidence="6">
    <location>
        <begin position="202"/>
        <end position="381"/>
    </location>
</feature>
<dbReference type="Gene3D" id="1.10.443.10">
    <property type="entry name" value="Intergrase catalytic core"/>
    <property type="match status" value="1"/>
</dbReference>
<evidence type="ECO:0000256" key="3">
    <source>
        <dbReference type="ARBA" id="ARBA00023125"/>
    </source>
</evidence>
<dbReference type="InterPro" id="IPR044068">
    <property type="entry name" value="CB"/>
</dbReference>
<keyword evidence="9" id="KW-1185">Reference proteome</keyword>
<dbReference type="CDD" id="cd00801">
    <property type="entry name" value="INT_P4_C"/>
    <property type="match status" value="1"/>
</dbReference>
<dbReference type="InterPro" id="IPR053876">
    <property type="entry name" value="Phage_int_M"/>
</dbReference>
<dbReference type="SUPFAM" id="SSF56349">
    <property type="entry name" value="DNA breaking-rejoining enzymes"/>
    <property type="match status" value="1"/>
</dbReference>
<evidence type="ECO:0000259" key="7">
    <source>
        <dbReference type="PROSITE" id="PS51900"/>
    </source>
</evidence>
<dbReference type="Gene3D" id="1.10.150.130">
    <property type="match status" value="1"/>
</dbReference>
<feature type="domain" description="Core-binding (CB)" evidence="7">
    <location>
        <begin position="97"/>
        <end position="178"/>
    </location>
</feature>
<proteinExistence type="inferred from homology"/>
<name>A0ABX8ACG5_9BRAD</name>
<reference evidence="8 9" key="1">
    <citation type="submission" date="2019-02" db="EMBL/GenBank/DDBJ databases">
        <title>Emended description of the genus Rhodopseudomonas and description of Rhodopseudomonas albus sp. nov., a non-phototrophic, heavy-metal-tolerant bacterium isolated from garden soil.</title>
        <authorList>
            <person name="Bao Z."/>
            <person name="Cao W.W."/>
            <person name="Sato Y."/>
            <person name="Nishizawa T."/>
            <person name="Zhao J."/>
            <person name="Guo Y."/>
            <person name="Ohta H."/>
        </authorList>
    </citation>
    <scope>NUCLEOTIDE SEQUENCE [LARGE SCALE GENOMIC DNA]</scope>
    <source>
        <strain evidence="8 9">SK50-23</strain>
    </source>
</reference>
<evidence type="ECO:0000256" key="2">
    <source>
        <dbReference type="ARBA" id="ARBA00022908"/>
    </source>
</evidence>
<dbReference type="InterPro" id="IPR002104">
    <property type="entry name" value="Integrase_catalytic"/>
</dbReference>
<evidence type="ECO:0000256" key="4">
    <source>
        <dbReference type="ARBA" id="ARBA00023172"/>
    </source>
</evidence>
<dbReference type="EMBL" id="CP036498">
    <property type="protein sequence ID" value="QUS40661.1"/>
    <property type="molecule type" value="Genomic_DNA"/>
</dbReference>
<evidence type="ECO:0000259" key="6">
    <source>
        <dbReference type="PROSITE" id="PS51898"/>
    </source>
</evidence>
<dbReference type="PROSITE" id="PS51898">
    <property type="entry name" value="TYR_RECOMBINASE"/>
    <property type="match status" value="1"/>
</dbReference>
<dbReference type="InterPro" id="IPR010998">
    <property type="entry name" value="Integrase_recombinase_N"/>
</dbReference>
<dbReference type="InterPro" id="IPR011010">
    <property type="entry name" value="DNA_brk_join_enz"/>
</dbReference>
<comment type="similarity">
    <text evidence="1">Belongs to the 'phage' integrase family.</text>
</comment>
<dbReference type="Proteomes" id="UP000682843">
    <property type="component" value="Chromosome"/>
</dbReference>
<dbReference type="Pfam" id="PF13356">
    <property type="entry name" value="Arm-DNA-bind_3"/>
    <property type="match status" value="1"/>
</dbReference>
<keyword evidence="4" id="KW-0233">DNA recombination</keyword>
<dbReference type="InterPro" id="IPR025166">
    <property type="entry name" value="Integrase_DNA_bind_dom"/>
</dbReference>
<dbReference type="PROSITE" id="PS51900">
    <property type="entry name" value="CB"/>
    <property type="match status" value="1"/>
</dbReference>
<dbReference type="RefSeq" id="WP_211909248.1">
    <property type="nucleotide sequence ID" value="NZ_CP036498.1"/>
</dbReference>
<dbReference type="PANTHER" id="PTHR30629">
    <property type="entry name" value="PROPHAGE INTEGRASE"/>
    <property type="match status" value="1"/>
</dbReference>
<evidence type="ECO:0000256" key="1">
    <source>
        <dbReference type="ARBA" id="ARBA00008857"/>
    </source>
</evidence>
<dbReference type="Pfam" id="PF00589">
    <property type="entry name" value="Phage_integrase"/>
    <property type="match status" value="1"/>
</dbReference>
<sequence>MLTDAKCRNAKARESAYKLSDSEGLHLLVRPSGTKAWRLSYRFLRKQKSLALGTYPAVGLSAARTAKDEAKQLLARGVDPSHQRKLDRSATERSYATTFKAVADELIAKFEKENYSAVTLQKKRWLVSLAEPEIGSRPVASISPPELLDALRKVEKRGTYETANRLRSFAGSVFRFAIATGRADRDPAQDLRGALITPTVKHHAAITDPKKLGALLRAIDGIDGSFIVKQALKFTPLVFVRPGELRGAKWTEFDHKSAVWRIPAERMKMDREHRVPLAPQALQILAELHPITGSSPFVFPSVRSWHRPMSENTINAALRRLGYTGEEMTAHGFRTTASTLLNEMQEWSPDVIERQLAHQEPNEARRAYMHAAEFWKERVSMMSAWADYLDGARHFPA</sequence>
<dbReference type="InterPro" id="IPR013762">
    <property type="entry name" value="Integrase-like_cat_sf"/>
</dbReference>
<accession>A0ABX8ACG5</accession>
<gene>
    <name evidence="8" type="ORF">RPMA_18865</name>
</gene>
<evidence type="ECO:0000313" key="8">
    <source>
        <dbReference type="EMBL" id="QUS40661.1"/>
    </source>
</evidence>
<dbReference type="Gene3D" id="3.30.160.390">
    <property type="entry name" value="Integrase, DNA-binding domain"/>
    <property type="match status" value="1"/>
</dbReference>
<dbReference type="InterPro" id="IPR038488">
    <property type="entry name" value="Integrase_DNA-bd_sf"/>
</dbReference>
<evidence type="ECO:0000256" key="5">
    <source>
        <dbReference type="PROSITE-ProRule" id="PRU01248"/>
    </source>
</evidence>
<dbReference type="PANTHER" id="PTHR30629:SF2">
    <property type="entry name" value="PROPHAGE INTEGRASE INTS-RELATED"/>
    <property type="match status" value="1"/>
</dbReference>
<organism evidence="8 9">
    <name type="scientific">Tardiphaga alba</name>
    <dbReference type="NCBI Taxonomy" id="340268"/>
    <lineage>
        <taxon>Bacteria</taxon>
        <taxon>Pseudomonadati</taxon>
        <taxon>Pseudomonadota</taxon>
        <taxon>Alphaproteobacteria</taxon>
        <taxon>Hyphomicrobiales</taxon>
        <taxon>Nitrobacteraceae</taxon>
        <taxon>Tardiphaga</taxon>
    </lineage>
</organism>
<keyword evidence="3 5" id="KW-0238">DNA-binding</keyword>
<dbReference type="InterPro" id="IPR050808">
    <property type="entry name" value="Phage_Integrase"/>
</dbReference>